<keyword evidence="2 5" id="KW-0812">Transmembrane</keyword>
<feature type="transmembrane region" description="Helical" evidence="5">
    <location>
        <begin position="297"/>
        <end position="316"/>
    </location>
</feature>
<evidence type="ECO:0000256" key="5">
    <source>
        <dbReference type="SAM" id="Phobius"/>
    </source>
</evidence>
<proteinExistence type="predicted"/>
<feature type="transmembrane region" description="Helical" evidence="5">
    <location>
        <begin position="176"/>
        <end position="196"/>
    </location>
</feature>
<name>G9WU93_9FIRM</name>
<evidence type="ECO:0000256" key="3">
    <source>
        <dbReference type="ARBA" id="ARBA00022989"/>
    </source>
</evidence>
<dbReference type="PATRIC" id="fig|796944.3.peg.1313"/>
<accession>G9WU93</accession>
<dbReference type="PRINTS" id="PR00762">
    <property type="entry name" value="CLCHANNEL"/>
</dbReference>
<organism evidence="6 7">
    <name type="scientific">Oribacterium asaccharolyticum ACB7</name>
    <dbReference type="NCBI Taxonomy" id="796944"/>
    <lineage>
        <taxon>Bacteria</taxon>
        <taxon>Bacillati</taxon>
        <taxon>Bacillota</taxon>
        <taxon>Clostridia</taxon>
        <taxon>Lachnospirales</taxon>
        <taxon>Lachnospiraceae</taxon>
        <taxon>Oribacterium</taxon>
    </lineage>
</organism>
<dbReference type="Gene3D" id="1.10.3080.10">
    <property type="entry name" value="Clc chloride channel"/>
    <property type="match status" value="1"/>
</dbReference>
<evidence type="ECO:0000313" key="6">
    <source>
        <dbReference type="EMBL" id="EHL12296.1"/>
    </source>
</evidence>
<evidence type="ECO:0000256" key="2">
    <source>
        <dbReference type="ARBA" id="ARBA00022692"/>
    </source>
</evidence>
<dbReference type="Proteomes" id="UP000003527">
    <property type="component" value="Unassembled WGS sequence"/>
</dbReference>
<dbReference type="AlphaFoldDB" id="G9WU93"/>
<dbReference type="Pfam" id="PF00654">
    <property type="entry name" value="Voltage_CLC"/>
    <property type="match status" value="1"/>
</dbReference>
<feature type="transmembrane region" description="Helical" evidence="5">
    <location>
        <begin position="380"/>
        <end position="399"/>
    </location>
</feature>
<dbReference type="PANTHER" id="PTHR43427:SF12">
    <property type="entry name" value="CHLORIDE TRANSPORTER"/>
    <property type="match status" value="1"/>
</dbReference>
<feature type="transmembrane region" description="Helical" evidence="5">
    <location>
        <begin position="15"/>
        <end position="37"/>
    </location>
</feature>
<dbReference type="InterPro" id="IPR050368">
    <property type="entry name" value="ClC-type_chloride_channel"/>
</dbReference>
<dbReference type="InterPro" id="IPR014743">
    <property type="entry name" value="Cl-channel_core"/>
</dbReference>
<keyword evidence="4 5" id="KW-0472">Membrane</keyword>
<keyword evidence="7" id="KW-1185">Reference proteome</keyword>
<dbReference type="SUPFAM" id="SSF81340">
    <property type="entry name" value="Clc chloride channel"/>
    <property type="match status" value="1"/>
</dbReference>
<gene>
    <name evidence="6" type="ORF">HMPREF9624_00603</name>
</gene>
<evidence type="ECO:0000256" key="4">
    <source>
        <dbReference type="ARBA" id="ARBA00023136"/>
    </source>
</evidence>
<protein>
    <recommendedName>
        <fullName evidence="8">Chloride channel protein</fullName>
    </recommendedName>
</protein>
<dbReference type="GO" id="GO:0015108">
    <property type="term" value="F:chloride transmembrane transporter activity"/>
    <property type="evidence" value="ECO:0007669"/>
    <property type="project" value="InterPro"/>
</dbReference>
<keyword evidence="3 5" id="KW-1133">Transmembrane helix</keyword>
<evidence type="ECO:0000256" key="1">
    <source>
        <dbReference type="ARBA" id="ARBA00004141"/>
    </source>
</evidence>
<comment type="caution">
    <text evidence="6">The sequence shown here is derived from an EMBL/GenBank/DDBJ whole genome shotgun (WGS) entry which is preliminary data.</text>
</comment>
<feature type="transmembrane region" description="Helical" evidence="5">
    <location>
        <begin position="95"/>
        <end position="115"/>
    </location>
</feature>
<dbReference type="HOGENOM" id="CLU_015263_1_1_9"/>
<evidence type="ECO:0008006" key="8">
    <source>
        <dbReference type="Google" id="ProtNLM"/>
    </source>
</evidence>
<feature type="transmembrane region" description="Helical" evidence="5">
    <location>
        <begin position="145"/>
        <end position="164"/>
    </location>
</feature>
<dbReference type="InterPro" id="IPR001807">
    <property type="entry name" value="ClC"/>
</dbReference>
<feature type="transmembrane region" description="Helical" evidence="5">
    <location>
        <begin position="347"/>
        <end position="374"/>
    </location>
</feature>
<dbReference type="GO" id="GO:0016020">
    <property type="term" value="C:membrane"/>
    <property type="evidence" value="ECO:0007669"/>
    <property type="project" value="UniProtKB-SubCell"/>
</dbReference>
<comment type="subcellular location">
    <subcellularLocation>
        <location evidence="1">Membrane</location>
        <topology evidence="1">Multi-pass membrane protein</topology>
    </subcellularLocation>
</comment>
<reference evidence="6 7" key="1">
    <citation type="submission" date="2011-08" db="EMBL/GenBank/DDBJ databases">
        <title>The Genome Sequence of Oribacterium sp. ACB7.</title>
        <authorList>
            <consortium name="The Broad Institute Genome Sequencing Platform"/>
            <person name="Earl A."/>
            <person name="Ward D."/>
            <person name="Feldgarden M."/>
            <person name="Gevers D."/>
            <person name="Sizova M."/>
            <person name="Hazen A."/>
            <person name="Epstein S."/>
            <person name="Young S.K."/>
            <person name="Zeng Q."/>
            <person name="Gargeya S."/>
            <person name="Fitzgerald M."/>
            <person name="Haas B."/>
            <person name="Abouelleil A."/>
            <person name="Alvarado L."/>
            <person name="Arachchi H.M."/>
            <person name="Berlin A."/>
            <person name="Brown A."/>
            <person name="Chapman S.B."/>
            <person name="Chen Z."/>
            <person name="Dunbar C."/>
            <person name="Freedman E."/>
            <person name="Gearin G."/>
            <person name="Gellesch M."/>
            <person name="Goldberg J."/>
            <person name="Griggs A."/>
            <person name="Gujja S."/>
            <person name="Heiman D."/>
            <person name="Howarth C."/>
            <person name="Larson L."/>
            <person name="Lui A."/>
            <person name="MacDonald P.J.P."/>
            <person name="Montmayeur A."/>
            <person name="Murphy C."/>
            <person name="Neiman D."/>
            <person name="Pearson M."/>
            <person name="Priest M."/>
            <person name="Roberts A."/>
            <person name="Saif S."/>
            <person name="Shea T."/>
            <person name="Shenoy N."/>
            <person name="Sisk P."/>
            <person name="Stolte C."/>
            <person name="Sykes S."/>
            <person name="Wortman J."/>
            <person name="Nusbaum C."/>
            <person name="Birren B."/>
        </authorList>
    </citation>
    <scope>NUCLEOTIDE SEQUENCE [LARGE SCALE GENOMIC DNA]</scope>
    <source>
        <strain evidence="6 7">ACB7</strain>
    </source>
</reference>
<feature type="transmembrane region" description="Helical" evidence="5">
    <location>
        <begin position="217"/>
        <end position="241"/>
    </location>
</feature>
<sequence>MKDLEKRLILTYGNGIKWVIIGGLTGGIVGSVAAYFAKGIQIVSQIRSLHPLLIGLLPFAGILIVFSYRLCSVKEPKGTNLVLESIQNGENLPSYMAPLIILATILSHLFGASVGREGAALQLGSSMGSIIGRVLRLKEKDRRRIMMCGMSAAFSGLFGTPLAASVLAMEICTVGHMYYIALLPCTVSALVANFFAEKVVHVIEPELHLSLVSEIDWKSALATILLAILASMVSVLFVLSAHKAKALFTKYFKNSYFRIFVCGLILIVGTLLVGSTDYNGTGMDIIVKTITDSGYKVFFFAFLLKILFTAVSLGGGYQGGEIVPSLFIGATLGNALQLFLPLDPGLCAALGMASVFCSVTNCPLATLLICFELFGFQASSYFILAIAVSYLCSGNYGLYHTQKILFSKTEEKEINELAH</sequence>
<dbReference type="RefSeq" id="WP_009536485.1">
    <property type="nucleotide sequence ID" value="NZ_JH414504.1"/>
</dbReference>
<feature type="transmembrane region" description="Helical" evidence="5">
    <location>
        <begin position="256"/>
        <end position="276"/>
    </location>
</feature>
<evidence type="ECO:0000313" key="7">
    <source>
        <dbReference type="Proteomes" id="UP000003527"/>
    </source>
</evidence>
<dbReference type="EMBL" id="AFZD01000016">
    <property type="protein sequence ID" value="EHL12296.1"/>
    <property type="molecule type" value="Genomic_DNA"/>
</dbReference>
<dbReference type="PANTHER" id="PTHR43427">
    <property type="entry name" value="CHLORIDE CHANNEL PROTEIN CLC-E"/>
    <property type="match status" value="1"/>
</dbReference>
<feature type="transmembrane region" description="Helical" evidence="5">
    <location>
        <begin position="49"/>
        <end position="68"/>
    </location>
</feature>